<dbReference type="GeneID" id="63741820"/>
<dbReference type="SUPFAM" id="SSF50129">
    <property type="entry name" value="GroES-like"/>
    <property type="match status" value="1"/>
</dbReference>
<evidence type="ECO:0000313" key="3">
    <source>
        <dbReference type="EMBL" id="KHN94769.1"/>
    </source>
</evidence>
<dbReference type="RefSeq" id="XP_040675835.1">
    <property type="nucleotide sequence ID" value="XM_040826163.1"/>
</dbReference>
<dbReference type="STRING" id="1081103.A0A0B2WM99"/>
<dbReference type="InterPro" id="IPR052711">
    <property type="entry name" value="Zinc_ADH-like"/>
</dbReference>
<feature type="region of interest" description="Disordered" evidence="1">
    <location>
        <begin position="67"/>
        <end position="96"/>
    </location>
</feature>
<dbReference type="InterPro" id="IPR036291">
    <property type="entry name" value="NAD(P)-bd_dom_sf"/>
</dbReference>
<comment type="caution">
    <text evidence="3">The sequence shown here is derived from an EMBL/GenBank/DDBJ whole genome shotgun (WGS) entry which is preliminary data.</text>
</comment>
<dbReference type="InterPro" id="IPR020843">
    <property type="entry name" value="ER"/>
</dbReference>
<keyword evidence="4" id="KW-1185">Reference proteome</keyword>
<evidence type="ECO:0000313" key="4">
    <source>
        <dbReference type="Proteomes" id="UP000030816"/>
    </source>
</evidence>
<dbReference type="Gene3D" id="3.40.50.720">
    <property type="entry name" value="NAD(P)-binding Rossmann-like Domain"/>
    <property type="match status" value="1"/>
</dbReference>
<protein>
    <submittedName>
        <fullName evidence="3">Alcohol dehydrogenase superfamily, zinc-type</fullName>
    </submittedName>
</protein>
<dbReference type="HOGENOM" id="CLU_026673_3_4_1"/>
<dbReference type="EMBL" id="AZHE01000030">
    <property type="protein sequence ID" value="KHN94769.1"/>
    <property type="molecule type" value="Genomic_DNA"/>
</dbReference>
<feature type="compositionally biased region" description="Basic and acidic residues" evidence="1">
    <location>
        <begin position="67"/>
        <end position="77"/>
    </location>
</feature>
<gene>
    <name evidence="3" type="ORF">MAM_07365</name>
</gene>
<evidence type="ECO:0000259" key="2">
    <source>
        <dbReference type="SMART" id="SM00829"/>
    </source>
</evidence>
<dbReference type="PANTHER" id="PTHR45033:SF1">
    <property type="entry name" value="OXIDOREDUCTASE (EUROFUNG)"/>
    <property type="match status" value="1"/>
</dbReference>
<dbReference type="InterPro" id="IPR011032">
    <property type="entry name" value="GroES-like_sf"/>
</dbReference>
<dbReference type="OrthoDB" id="3509362at2759"/>
<dbReference type="GO" id="GO:0016491">
    <property type="term" value="F:oxidoreductase activity"/>
    <property type="evidence" value="ECO:0007669"/>
    <property type="project" value="InterPro"/>
</dbReference>
<dbReference type="AlphaFoldDB" id="A0A0B2WM99"/>
<dbReference type="InterPro" id="IPR013149">
    <property type="entry name" value="ADH-like_C"/>
</dbReference>
<feature type="domain" description="Enoyl reductase (ER)" evidence="2">
    <location>
        <begin position="34"/>
        <end position="395"/>
    </location>
</feature>
<dbReference type="SMART" id="SM00829">
    <property type="entry name" value="PKS_ER"/>
    <property type="match status" value="1"/>
</dbReference>
<proteinExistence type="predicted"/>
<organism evidence="3 4">
    <name type="scientific">Metarhizium album (strain ARSEF 1941)</name>
    <dbReference type="NCBI Taxonomy" id="1081103"/>
    <lineage>
        <taxon>Eukaryota</taxon>
        <taxon>Fungi</taxon>
        <taxon>Dikarya</taxon>
        <taxon>Ascomycota</taxon>
        <taxon>Pezizomycotina</taxon>
        <taxon>Sordariomycetes</taxon>
        <taxon>Hypocreomycetidae</taxon>
        <taxon>Hypocreales</taxon>
        <taxon>Clavicipitaceae</taxon>
        <taxon>Metarhizium</taxon>
    </lineage>
</organism>
<dbReference type="CDD" id="cd08276">
    <property type="entry name" value="MDR7"/>
    <property type="match status" value="1"/>
</dbReference>
<name>A0A0B2WM99_METAS</name>
<dbReference type="InterPro" id="IPR013154">
    <property type="entry name" value="ADH-like_N"/>
</dbReference>
<dbReference type="Pfam" id="PF00107">
    <property type="entry name" value="ADH_zinc_N"/>
    <property type="match status" value="1"/>
</dbReference>
<accession>A0A0B2WM99</accession>
<dbReference type="Proteomes" id="UP000030816">
    <property type="component" value="Unassembled WGS sequence"/>
</dbReference>
<dbReference type="SUPFAM" id="SSF51735">
    <property type="entry name" value="NAD(P)-binding Rossmann-fold domains"/>
    <property type="match status" value="1"/>
</dbReference>
<dbReference type="PANTHER" id="PTHR45033">
    <property type="match status" value="1"/>
</dbReference>
<dbReference type="Pfam" id="PF08240">
    <property type="entry name" value="ADH_N"/>
    <property type="match status" value="1"/>
</dbReference>
<dbReference type="Gene3D" id="3.90.180.10">
    <property type="entry name" value="Medium-chain alcohol dehydrogenases, catalytic domain"/>
    <property type="match status" value="1"/>
</dbReference>
<sequence length="400" mass="42091">MSLASYLPGFLGGKEERAGVAPPQMKRWTTGLDGIDKLEMEEGVDVPSPGDGEVLVRIHAVSLNQRDKEVCSGEGHKTKTAPAPAPAPASGRRQPQRLVPCSDMCGVVVRSRSRLLAPGARVASILLQTHLAGAVGEDDLDSALGLPLPGVLAEYRVFAAVALVPVPAYLSDEEASCLPVAGVTAWTGLNWMRPLGQHVGADAGPGGRRAGFVLVQGTGDVAVAALQAARAAGYKTIVTSSSDDRLRRAAEQLGADHTVNDKTHWEWQGPVMEATGGRGADLIFETGGARTIRKSFESVAFGGVINCIGDVSGEADGDPDKAPLLQRLNVSGLVLRRNVTLRGIVNGGKDRFEEMLGFYEEKKIRPVVGRVFAFAEAREALACLAAGEQFGKVVVKVCEG</sequence>
<reference evidence="3 4" key="1">
    <citation type="journal article" date="2014" name="Proc. Natl. Acad. Sci. U.S.A.">
        <title>Trajectory and genomic determinants of fungal-pathogen speciation and host adaptation.</title>
        <authorList>
            <person name="Hu X."/>
            <person name="Xiao G."/>
            <person name="Zheng P."/>
            <person name="Shang Y."/>
            <person name="Su Y."/>
            <person name="Zhang X."/>
            <person name="Liu X."/>
            <person name="Zhan S."/>
            <person name="St Leger R.J."/>
            <person name="Wang C."/>
        </authorList>
    </citation>
    <scope>NUCLEOTIDE SEQUENCE [LARGE SCALE GENOMIC DNA]</scope>
    <source>
        <strain evidence="3 4">ARSEF 1941</strain>
    </source>
</reference>
<evidence type="ECO:0000256" key="1">
    <source>
        <dbReference type="SAM" id="MobiDB-lite"/>
    </source>
</evidence>